<feature type="non-terminal residue" evidence="1">
    <location>
        <position position="1"/>
    </location>
</feature>
<reference evidence="1" key="1">
    <citation type="submission" date="2023-10" db="EMBL/GenBank/DDBJ databases">
        <title>Genome assembly of Pristionchus species.</title>
        <authorList>
            <person name="Yoshida K."/>
            <person name="Sommer R.J."/>
        </authorList>
    </citation>
    <scope>NUCLEOTIDE SEQUENCE</scope>
    <source>
        <strain evidence="1">RS0144</strain>
    </source>
</reference>
<evidence type="ECO:0000313" key="1">
    <source>
        <dbReference type="EMBL" id="GMS91767.1"/>
    </source>
</evidence>
<organism evidence="1 2">
    <name type="scientific">Pristionchus entomophagus</name>
    <dbReference type="NCBI Taxonomy" id="358040"/>
    <lineage>
        <taxon>Eukaryota</taxon>
        <taxon>Metazoa</taxon>
        <taxon>Ecdysozoa</taxon>
        <taxon>Nematoda</taxon>
        <taxon>Chromadorea</taxon>
        <taxon>Rhabditida</taxon>
        <taxon>Rhabditina</taxon>
        <taxon>Diplogasteromorpha</taxon>
        <taxon>Diplogasteroidea</taxon>
        <taxon>Neodiplogasteridae</taxon>
        <taxon>Pristionchus</taxon>
    </lineage>
</organism>
<name>A0AAV5T858_9BILA</name>
<accession>A0AAV5T858</accession>
<protein>
    <submittedName>
        <fullName evidence="1">Uncharacterized protein</fullName>
    </submittedName>
</protein>
<evidence type="ECO:0000313" key="2">
    <source>
        <dbReference type="Proteomes" id="UP001432027"/>
    </source>
</evidence>
<dbReference type="EMBL" id="BTSX01000004">
    <property type="protein sequence ID" value="GMS91767.1"/>
    <property type="molecule type" value="Genomic_DNA"/>
</dbReference>
<keyword evidence="2" id="KW-1185">Reference proteome</keyword>
<dbReference type="AlphaFoldDB" id="A0AAV5T858"/>
<proteinExistence type="predicted"/>
<comment type="caution">
    <text evidence="1">The sequence shown here is derived from an EMBL/GenBank/DDBJ whole genome shotgun (WGS) entry which is preliminary data.</text>
</comment>
<dbReference type="Proteomes" id="UP001432027">
    <property type="component" value="Unassembled WGS sequence"/>
</dbReference>
<gene>
    <name evidence="1" type="ORF">PENTCL1PPCAC_13942</name>
</gene>
<sequence length="220" mass="24783">QCSIAIVDPFIEAMGEALKEVVANISALRRDNIMESLGDLEKRIHNDEESKLALTAVPAHMEKYGHVLLDFFEDSGVSPAEFKAVQRIMIYQLPKEPEAMVFGEQRKTLEEFGKKLKAHLHEMALNISSKTHEDVRTDSTTFMLKAGVEGLEDLAQPLLMKTRTLSHLLLIVHQMGKKEGETDENFQETCADDIEFVVSDSLFHINRSCCRLIQAMLPNA</sequence>